<dbReference type="InterPro" id="IPR036390">
    <property type="entry name" value="WH_DNA-bd_sf"/>
</dbReference>
<accession>A0A2A2PTU6</accession>
<dbReference type="SUPFAM" id="SSF53383">
    <property type="entry name" value="PLP-dependent transferases"/>
    <property type="match status" value="1"/>
</dbReference>
<comment type="caution">
    <text evidence="8">The sequence shown here is derived from an EMBL/GenBank/DDBJ whole genome shotgun (WGS) entry which is preliminary data.</text>
</comment>
<evidence type="ECO:0000256" key="6">
    <source>
        <dbReference type="SAM" id="MobiDB-lite"/>
    </source>
</evidence>
<gene>
    <name evidence="8" type="ORF">CKQ80_27465</name>
</gene>
<dbReference type="Gene3D" id="3.40.640.10">
    <property type="entry name" value="Type I PLP-dependent aspartate aminotransferase-like (Major domain)"/>
    <property type="match status" value="1"/>
</dbReference>
<dbReference type="InterPro" id="IPR036388">
    <property type="entry name" value="WH-like_DNA-bd_sf"/>
</dbReference>
<keyword evidence="9" id="KW-1185">Reference proteome</keyword>
<evidence type="ECO:0000256" key="3">
    <source>
        <dbReference type="ARBA" id="ARBA00023015"/>
    </source>
</evidence>
<protein>
    <submittedName>
        <fullName evidence="8">GntR family transcriptional regulator</fullName>
    </submittedName>
</protein>
<evidence type="ECO:0000313" key="8">
    <source>
        <dbReference type="EMBL" id="PAW58870.1"/>
    </source>
</evidence>
<dbReference type="InterPro" id="IPR051446">
    <property type="entry name" value="HTH_trans_reg/aminotransferase"/>
</dbReference>
<dbReference type="PROSITE" id="PS50949">
    <property type="entry name" value="HTH_GNTR"/>
    <property type="match status" value="1"/>
</dbReference>
<feature type="domain" description="HTH gntR-type" evidence="7">
    <location>
        <begin position="23"/>
        <end position="91"/>
    </location>
</feature>
<evidence type="ECO:0000313" key="9">
    <source>
        <dbReference type="Proteomes" id="UP000217830"/>
    </source>
</evidence>
<dbReference type="CDD" id="cd00609">
    <property type="entry name" value="AAT_like"/>
    <property type="match status" value="1"/>
</dbReference>
<dbReference type="SMART" id="SM00345">
    <property type="entry name" value="HTH_GNTR"/>
    <property type="match status" value="1"/>
</dbReference>
<dbReference type="EMBL" id="NRST01000001">
    <property type="protein sequence ID" value="PAW58870.1"/>
    <property type="molecule type" value="Genomic_DNA"/>
</dbReference>
<dbReference type="Pfam" id="PF00392">
    <property type="entry name" value="GntR"/>
    <property type="match status" value="1"/>
</dbReference>
<proteinExistence type="inferred from homology"/>
<dbReference type="PANTHER" id="PTHR46577:SF1">
    <property type="entry name" value="HTH-TYPE TRANSCRIPTIONAL REGULATORY PROTEIN GABR"/>
    <property type="match status" value="1"/>
</dbReference>
<dbReference type="GO" id="GO:0003677">
    <property type="term" value="F:DNA binding"/>
    <property type="evidence" value="ECO:0007669"/>
    <property type="project" value="UniProtKB-KW"/>
</dbReference>
<dbReference type="InterPro" id="IPR015421">
    <property type="entry name" value="PyrdxlP-dep_Trfase_major"/>
</dbReference>
<reference evidence="8 9" key="1">
    <citation type="submission" date="2017-08" db="EMBL/GenBank/DDBJ databases">
        <title>Draft Genome Sequence of Pseudomonas moraviensis TYU6, isolated from Taxus cuspidata by using PacBio Single-Molecule Real-Time Technology.</title>
        <authorList>
            <person name="Baek K.-H."/>
            <person name="Mishra A.K."/>
        </authorList>
    </citation>
    <scope>NUCLEOTIDE SEQUENCE [LARGE SCALE GENOMIC DNA]</scope>
    <source>
        <strain evidence="8 9">TYU6</strain>
    </source>
</reference>
<evidence type="ECO:0000256" key="1">
    <source>
        <dbReference type="ARBA" id="ARBA00005384"/>
    </source>
</evidence>
<dbReference type="RefSeq" id="WP_095669146.1">
    <property type="nucleotide sequence ID" value="NZ_NRSS01000004.1"/>
</dbReference>
<dbReference type="InterPro" id="IPR004839">
    <property type="entry name" value="Aminotransferase_I/II_large"/>
</dbReference>
<feature type="region of interest" description="Disordered" evidence="6">
    <location>
        <begin position="78"/>
        <end position="108"/>
    </location>
</feature>
<dbReference type="GO" id="GO:0030170">
    <property type="term" value="F:pyridoxal phosphate binding"/>
    <property type="evidence" value="ECO:0007669"/>
    <property type="project" value="InterPro"/>
</dbReference>
<dbReference type="Proteomes" id="UP000217830">
    <property type="component" value="Unassembled WGS sequence"/>
</dbReference>
<keyword evidence="4" id="KW-0238">DNA-binding</keyword>
<dbReference type="Pfam" id="PF00155">
    <property type="entry name" value="Aminotran_1_2"/>
    <property type="match status" value="1"/>
</dbReference>
<dbReference type="PANTHER" id="PTHR46577">
    <property type="entry name" value="HTH-TYPE TRANSCRIPTIONAL REGULATORY PROTEIN GABR"/>
    <property type="match status" value="1"/>
</dbReference>
<dbReference type="InterPro" id="IPR015422">
    <property type="entry name" value="PyrdxlP-dep_Trfase_small"/>
</dbReference>
<evidence type="ECO:0000256" key="2">
    <source>
        <dbReference type="ARBA" id="ARBA00022898"/>
    </source>
</evidence>
<feature type="compositionally biased region" description="Polar residues" evidence="6">
    <location>
        <begin position="97"/>
        <end position="106"/>
    </location>
</feature>
<evidence type="ECO:0000259" key="7">
    <source>
        <dbReference type="PROSITE" id="PS50949"/>
    </source>
</evidence>
<dbReference type="InterPro" id="IPR015424">
    <property type="entry name" value="PyrdxlP-dep_Trfase"/>
</dbReference>
<keyword evidence="2" id="KW-0663">Pyridoxal phosphate</keyword>
<dbReference type="SUPFAM" id="SSF46785">
    <property type="entry name" value="Winged helix' DNA-binding domain"/>
    <property type="match status" value="1"/>
</dbReference>
<evidence type="ECO:0000256" key="5">
    <source>
        <dbReference type="ARBA" id="ARBA00023163"/>
    </source>
</evidence>
<dbReference type="CDD" id="cd07377">
    <property type="entry name" value="WHTH_GntR"/>
    <property type="match status" value="1"/>
</dbReference>
<dbReference type="Gene3D" id="3.90.1150.10">
    <property type="entry name" value="Aspartate Aminotransferase, domain 1"/>
    <property type="match status" value="1"/>
</dbReference>
<dbReference type="AlphaFoldDB" id="A0A2A2PTU6"/>
<keyword evidence="5" id="KW-0804">Transcription</keyword>
<comment type="similarity">
    <text evidence="1">In the C-terminal section; belongs to the class-I pyridoxal-phosphate-dependent aminotransferase family.</text>
</comment>
<keyword evidence="3" id="KW-0805">Transcription regulation</keyword>
<dbReference type="GO" id="GO:0003700">
    <property type="term" value="F:DNA-binding transcription factor activity"/>
    <property type="evidence" value="ECO:0007669"/>
    <property type="project" value="InterPro"/>
</dbReference>
<sequence length="472" mass="51247">MSQFEQLLDELKAGAALQRDKAETLYAQLADSLAEAIGNGRLKPGERLPPHRDFASALGVNITTVTKAMAVLQQKGLVESRPGRGTQVAQPRHPAAQFQSAPSNDPGTVDLSVNRPATDGFNRVLGQLLPKLSGDPRFTDMKDYHPSEGPLWAREAAAQWLRHTGVQAQASQMLIVEGAQHGIANTLRSLTNSGDTVLADSVTYQGINALCRSLGLILVGVDADARGMSPDALRAACAEHQPRLLFLVPSIHNPTAITLDAGRREELASVIRETNLLVIEDDVYRPLLDQSPPTFAELLPERTIYISALSKCIAPGLRMGFVMAPQPLVQDIAAMQRIDCWSTSPLTALIATRLIEDGHAEQLVAEQREELRSRQALLATHLDGLEFQHSATGTHAWLVLPQPWTGSRFARLCQERGVVLLAGGAFTLRPELSPQAVRINISAALSRAQLVKALGVISQLARQGHLYMHNRI</sequence>
<organism evidence="8 9">
    <name type="scientific">Pseudomonas moraviensis</name>
    <dbReference type="NCBI Taxonomy" id="321662"/>
    <lineage>
        <taxon>Bacteria</taxon>
        <taxon>Pseudomonadati</taxon>
        <taxon>Pseudomonadota</taxon>
        <taxon>Gammaproteobacteria</taxon>
        <taxon>Pseudomonadales</taxon>
        <taxon>Pseudomonadaceae</taxon>
        <taxon>Pseudomonas</taxon>
    </lineage>
</organism>
<evidence type="ECO:0000256" key="4">
    <source>
        <dbReference type="ARBA" id="ARBA00023125"/>
    </source>
</evidence>
<dbReference type="InterPro" id="IPR000524">
    <property type="entry name" value="Tscrpt_reg_HTH_GntR"/>
</dbReference>
<name>A0A2A2PTU6_9PSED</name>
<dbReference type="Gene3D" id="1.10.10.10">
    <property type="entry name" value="Winged helix-like DNA-binding domain superfamily/Winged helix DNA-binding domain"/>
    <property type="match status" value="1"/>
</dbReference>